<keyword evidence="9" id="KW-0472">Membrane</keyword>
<dbReference type="InterPro" id="IPR036396">
    <property type="entry name" value="Cyt_P450_sf"/>
</dbReference>
<evidence type="ECO:0000256" key="4">
    <source>
        <dbReference type="ARBA" id="ARBA00023002"/>
    </source>
</evidence>
<dbReference type="InterPro" id="IPR002403">
    <property type="entry name" value="Cyt_P450_E_grp-IV"/>
</dbReference>
<dbReference type="PRINTS" id="PR00465">
    <property type="entry name" value="EP450IV"/>
</dbReference>
<evidence type="ECO:0000256" key="6">
    <source>
        <dbReference type="ARBA" id="ARBA00023033"/>
    </source>
</evidence>
<dbReference type="SUPFAM" id="SSF48264">
    <property type="entry name" value="Cytochrome P450"/>
    <property type="match status" value="1"/>
</dbReference>
<feature type="binding site" description="axial binding residue" evidence="7">
    <location>
        <position position="468"/>
    </location>
    <ligand>
        <name>heme</name>
        <dbReference type="ChEBI" id="CHEBI:30413"/>
    </ligand>
    <ligandPart>
        <name>Fe</name>
        <dbReference type="ChEBI" id="CHEBI:18248"/>
    </ligandPart>
</feature>
<dbReference type="OrthoDB" id="1844152at2759"/>
<name>A0A370TGP7_9HELO</name>
<keyword evidence="9" id="KW-1133">Transmembrane helix</keyword>
<dbReference type="GeneID" id="43600337"/>
<dbReference type="RefSeq" id="XP_031867342.1">
    <property type="nucleotide sequence ID" value="XM_032016111.1"/>
</dbReference>
<dbReference type="GO" id="GO:0020037">
    <property type="term" value="F:heme binding"/>
    <property type="evidence" value="ECO:0007669"/>
    <property type="project" value="InterPro"/>
</dbReference>
<dbReference type="Pfam" id="PF00067">
    <property type="entry name" value="p450"/>
    <property type="match status" value="1"/>
</dbReference>
<dbReference type="InterPro" id="IPR017972">
    <property type="entry name" value="Cyt_P450_CS"/>
</dbReference>
<dbReference type="GO" id="GO:0004497">
    <property type="term" value="F:monooxygenase activity"/>
    <property type="evidence" value="ECO:0007669"/>
    <property type="project" value="UniProtKB-KW"/>
</dbReference>
<keyword evidence="6 8" id="KW-0503">Monooxygenase</keyword>
<protein>
    <recommendedName>
        <fullName evidence="12">Cytochrome P450</fullName>
    </recommendedName>
</protein>
<dbReference type="PROSITE" id="PS00086">
    <property type="entry name" value="CYTOCHROME_P450"/>
    <property type="match status" value="1"/>
</dbReference>
<dbReference type="EMBL" id="NPIC01000007">
    <property type="protein sequence ID" value="RDL34360.1"/>
    <property type="molecule type" value="Genomic_DNA"/>
</dbReference>
<keyword evidence="7 8" id="KW-0349">Heme</keyword>
<keyword evidence="9" id="KW-0812">Transmembrane</keyword>
<dbReference type="Proteomes" id="UP000254866">
    <property type="component" value="Unassembled WGS sequence"/>
</dbReference>
<comment type="caution">
    <text evidence="10">The sequence shown here is derived from an EMBL/GenBank/DDBJ whole genome shotgun (WGS) entry which is preliminary data.</text>
</comment>
<keyword evidence="4 8" id="KW-0560">Oxidoreductase</keyword>
<organism evidence="10 11">
    <name type="scientific">Venustampulla echinocandica</name>
    <dbReference type="NCBI Taxonomy" id="2656787"/>
    <lineage>
        <taxon>Eukaryota</taxon>
        <taxon>Fungi</taxon>
        <taxon>Dikarya</taxon>
        <taxon>Ascomycota</taxon>
        <taxon>Pezizomycotina</taxon>
        <taxon>Leotiomycetes</taxon>
        <taxon>Helotiales</taxon>
        <taxon>Pleuroascaceae</taxon>
        <taxon>Venustampulla</taxon>
    </lineage>
</organism>
<evidence type="ECO:0008006" key="12">
    <source>
        <dbReference type="Google" id="ProtNLM"/>
    </source>
</evidence>
<keyword evidence="5 7" id="KW-0408">Iron</keyword>
<evidence type="ECO:0000256" key="1">
    <source>
        <dbReference type="ARBA" id="ARBA00001971"/>
    </source>
</evidence>
<comment type="cofactor">
    <cofactor evidence="1 7">
        <name>heme</name>
        <dbReference type="ChEBI" id="CHEBI:30413"/>
    </cofactor>
</comment>
<gene>
    <name evidence="10" type="ORF">BP5553_07488</name>
</gene>
<dbReference type="CDD" id="cd11041">
    <property type="entry name" value="CYP503A1-like"/>
    <property type="match status" value="1"/>
</dbReference>
<dbReference type="GO" id="GO:0005506">
    <property type="term" value="F:iron ion binding"/>
    <property type="evidence" value="ECO:0007669"/>
    <property type="project" value="InterPro"/>
</dbReference>
<evidence type="ECO:0000256" key="3">
    <source>
        <dbReference type="ARBA" id="ARBA00022723"/>
    </source>
</evidence>
<feature type="transmembrane region" description="Helical" evidence="9">
    <location>
        <begin position="12"/>
        <end position="37"/>
    </location>
</feature>
<accession>A0A370TGP7</accession>
<proteinExistence type="inferred from homology"/>
<dbReference type="PANTHER" id="PTHR46206:SF6">
    <property type="entry name" value="CYTOCHROME P450 MONOOXYGENASE AN1598-RELATED"/>
    <property type="match status" value="1"/>
</dbReference>
<reference evidence="10 11" key="1">
    <citation type="journal article" date="2018" name="IMA Fungus">
        <title>IMA Genome-F 9: Draft genome sequence of Annulohypoxylon stygium, Aspergillus mulundensis, Berkeleyomyces basicola (syn. Thielaviopsis basicola), Ceratocystis smalleyi, two Cercospora beticola strains, Coleophoma cylindrospora, Fusarium fracticaudum, Phialophora cf. hyalina, and Morchella septimelata.</title>
        <authorList>
            <person name="Wingfield B.D."/>
            <person name="Bills G.F."/>
            <person name="Dong Y."/>
            <person name="Huang W."/>
            <person name="Nel W.J."/>
            <person name="Swalarsk-Parry B.S."/>
            <person name="Vaghefi N."/>
            <person name="Wilken P.M."/>
            <person name="An Z."/>
            <person name="de Beer Z.W."/>
            <person name="De Vos L."/>
            <person name="Chen L."/>
            <person name="Duong T.A."/>
            <person name="Gao Y."/>
            <person name="Hammerbacher A."/>
            <person name="Kikkert J.R."/>
            <person name="Li Y."/>
            <person name="Li H."/>
            <person name="Li K."/>
            <person name="Li Q."/>
            <person name="Liu X."/>
            <person name="Ma X."/>
            <person name="Naidoo K."/>
            <person name="Pethybridge S.J."/>
            <person name="Sun J."/>
            <person name="Steenkamp E.T."/>
            <person name="van der Nest M.A."/>
            <person name="van Wyk S."/>
            <person name="Wingfield M.J."/>
            <person name="Xiong C."/>
            <person name="Yue Q."/>
            <person name="Zhang X."/>
        </authorList>
    </citation>
    <scope>NUCLEOTIDE SEQUENCE [LARGE SCALE GENOMIC DNA]</scope>
    <source>
        <strain evidence="10 11">BP 5553</strain>
    </source>
</reference>
<evidence type="ECO:0000256" key="9">
    <source>
        <dbReference type="SAM" id="Phobius"/>
    </source>
</evidence>
<sequence>MASVSVVSHVKTLALASPLALSAALFLVVALTVRYVLNLPKRLNLPVVGTGNPQDLSKDLVEGTIKYPNTPYIIPISPPQVILPVCVLDEVRNLPETQVSFMKSVRDIFLYKHTGIGEDRPEIITAVKVDLTRHIASVLDGLQDEIQYSMNKELGACEDWTSIVLYQKLVRIVALLSGRVFVGLPLSRDEEWLDSTIKFTIDAVAAADAIRKWNILLRPFVAPFLPEIRRVKQHKARGGELLAPLLQEKLHASQNEKASSSKSGDQRGAFVSWVLRHTDEHERYDPRVLGVNQMVLSFAAIHTTTMATTHAIFDLVSRPEYLGPLRDEINQVLEEDGYDLNGDGSMKLKKSSIPKLRKLDSFLKESQRLSPPGLLSNTRITTAPLSLSTGHTLPKGTRFGFPSWAIHTSTTAETFSPAYNPSTAKGPTEFDGFRFSNLRAMGNGKENKHQFVTTAPESLNFGYGNHACPGRFFASNEIKVLMIEVLKNWDIRLKGDVEGKGGEDKRPENYYNEATVAPNPLAEIEIRRRKENDL</sequence>
<dbReference type="PANTHER" id="PTHR46206">
    <property type="entry name" value="CYTOCHROME P450"/>
    <property type="match status" value="1"/>
</dbReference>
<evidence type="ECO:0000256" key="7">
    <source>
        <dbReference type="PIRSR" id="PIRSR602403-1"/>
    </source>
</evidence>
<dbReference type="AlphaFoldDB" id="A0A370TGP7"/>
<evidence type="ECO:0000256" key="8">
    <source>
        <dbReference type="RuleBase" id="RU000461"/>
    </source>
</evidence>
<dbReference type="Gene3D" id="1.10.630.10">
    <property type="entry name" value="Cytochrome P450"/>
    <property type="match status" value="1"/>
</dbReference>
<dbReference type="GO" id="GO:0016705">
    <property type="term" value="F:oxidoreductase activity, acting on paired donors, with incorporation or reduction of molecular oxygen"/>
    <property type="evidence" value="ECO:0007669"/>
    <property type="project" value="InterPro"/>
</dbReference>
<keyword evidence="11" id="KW-1185">Reference proteome</keyword>
<evidence type="ECO:0000313" key="10">
    <source>
        <dbReference type="EMBL" id="RDL34360.1"/>
    </source>
</evidence>
<evidence type="ECO:0000256" key="5">
    <source>
        <dbReference type="ARBA" id="ARBA00023004"/>
    </source>
</evidence>
<comment type="similarity">
    <text evidence="2 8">Belongs to the cytochrome P450 family.</text>
</comment>
<evidence type="ECO:0000256" key="2">
    <source>
        <dbReference type="ARBA" id="ARBA00010617"/>
    </source>
</evidence>
<dbReference type="InterPro" id="IPR001128">
    <property type="entry name" value="Cyt_P450"/>
</dbReference>
<dbReference type="STRING" id="2656787.A0A370TGP7"/>
<keyword evidence="3 7" id="KW-0479">Metal-binding</keyword>
<evidence type="ECO:0000313" key="11">
    <source>
        <dbReference type="Proteomes" id="UP000254866"/>
    </source>
</evidence>